<evidence type="ECO:0000313" key="2">
    <source>
        <dbReference type="Proteomes" id="UP001187192"/>
    </source>
</evidence>
<accession>A0AA88J0E1</accession>
<reference evidence="1" key="1">
    <citation type="submission" date="2023-07" db="EMBL/GenBank/DDBJ databases">
        <title>draft genome sequence of fig (Ficus carica).</title>
        <authorList>
            <person name="Takahashi T."/>
            <person name="Nishimura K."/>
        </authorList>
    </citation>
    <scope>NUCLEOTIDE SEQUENCE</scope>
</reference>
<organism evidence="1 2">
    <name type="scientific">Ficus carica</name>
    <name type="common">Common fig</name>
    <dbReference type="NCBI Taxonomy" id="3494"/>
    <lineage>
        <taxon>Eukaryota</taxon>
        <taxon>Viridiplantae</taxon>
        <taxon>Streptophyta</taxon>
        <taxon>Embryophyta</taxon>
        <taxon>Tracheophyta</taxon>
        <taxon>Spermatophyta</taxon>
        <taxon>Magnoliopsida</taxon>
        <taxon>eudicotyledons</taxon>
        <taxon>Gunneridae</taxon>
        <taxon>Pentapetalae</taxon>
        <taxon>rosids</taxon>
        <taxon>fabids</taxon>
        <taxon>Rosales</taxon>
        <taxon>Moraceae</taxon>
        <taxon>Ficeae</taxon>
        <taxon>Ficus</taxon>
    </lineage>
</organism>
<comment type="caution">
    <text evidence="1">The sequence shown here is derived from an EMBL/GenBank/DDBJ whole genome shotgun (WGS) entry which is preliminary data.</text>
</comment>
<proteinExistence type="predicted"/>
<dbReference type="EMBL" id="BTGU01000078">
    <property type="protein sequence ID" value="GMN58462.1"/>
    <property type="molecule type" value="Genomic_DNA"/>
</dbReference>
<keyword evidence="2" id="KW-1185">Reference proteome</keyword>
<dbReference type="Proteomes" id="UP001187192">
    <property type="component" value="Unassembled WGS sequence"/>
</dbReference>
<dbReference type="AlphaFoldDB" id="A0AA88J0E1"/>
<protein>
    <submittedName>
        <fullName evidence="1">Uncharacterized protein</fullName>
    </submittedName>
</protein>
<name>A0AA88J0E1_FICCA</name>
<evidence type="ECO:0000313" key="1">
    <source>
        <dbReference type="EMBL" id="GMN58462.1"/>
    </source>
</evidence>
<gene>
    <name evidence="1" type="ORF">TIFTF001_027567</name>
</gene>
<sequence>MMNRARSPAPPADLGVVSELITTTDTIKLLESAKALMGRFNMVMTATPSVLICAGSPAKREMRRVIKKGQ</sequence>